<accession>A0A0C2ZWB7</accession>
<keyword evidence="2" id="KW-1185">Reference proteome</keyword>
<name>A0A0C2ZWB7_9AGAM</name>
<protein>
    <submittedName>
        <fullName evidence="1">Uncharacterized protein</fullName>
    </submittedName>
</protein>
<proteinExistence type="predicted"/>
<dbReference type="HOGENOM" id="CLU_2378480_0_0_1"/>
<evidence type="ECO:0000313" key="1">
    <source>
        <dbReference type="EMBL" id="KIM65763.1"/>
    </source>
</evidence>
<feature type="non-terminal residue" evidence="1">
    <location>
        <position position="99"/>
    </location>
</feature>
<reference evidence="1 2" key="1">
    <citation type="submission" date="2014-04" db="EMBL/GenBank/DDBJ databases">
        <authorList>
            <consortium name="DOE Joint Genome Institute"/>
            <person name="Kuo A."/>
            <person name="Kohler A."/>
            <person name="Nagy L.G."/>
            <person name="Floudas D."/>
            <person name="Copeland A."/>
            <person name="Barry K.W."/>
            <person name="Cichocki N."/>
            <person name="Veneault-Fourrey C."/>
            <person name="LaButti K."/>
            <person name="Lindquist E.A."/>
            <person name="Lipzen A."/>
            <person name="Lundell T."/>
            <person name="Morin E."/>
            <person name="Murat C."/>
            <person name="Sun H."/>
            <person name="Tunlid A."/>
            <person name="Henrissat B."/>
            <person name="Grigoriev I.V."/>
            <person name="Hibbett D.S."/>
            <person name="Martin F."/>
            <person name="Nordberg H.P."/>
            <person name="Cantor M.N."/>
            <person name="Hua S.X."/>
        </authorList>
    </citation>
    <scope>NUCLEOTIDE SEQUENCE [LARGE SCALE GENOMIC DNA]</scope>
    <source>
        <strain evidence="1 2">Foug A</strain>
    </source>
</reference>
<dbReference type="Proteomes" id="UP000053989">
    <property type="component" value="Unassembled WGS sequence"/>
</dbReference>
<dbReference type="OrthoDB" id="3232309at2759"/>
<gene>
    <name evidence="1" type="ORF">SCLCIDRAFT_57043</name>
</gene>
<dbReference type="STRING" id="1036808.A0A0C2ZWB7"/>
<reference evidence="2" key="2">
    <citation type="submission" date="2015-01" db="EMBL/GenBank/DDBJ databases">
        <title>Evolutionary Origins and Diversification of the Mycorrhizal Mutualists.</title>
        <authorList>
            <consortium name="DOE Joint Genome Institute"/>
            <consortium name="Mycorrhizal Genomics Consortium"/>
            <person name="Kohler A."/>
            <person name="Kuo A."/>
            <person name="Nagy L.G."/>
            <person name="Floudas D."/>
            <person name="Copeland A."/>
            <person name="Barry K.W."/>
            <person name="Cichocki N."/>
            <person name="Veneault-Fourrey C."/>
            <person name="LaButti K."/>
            <person name="Lindquist E.A."/>
            <person name="Lipzen A."/>
            <person name="Lundell T."/>
            <person name="Morin E."/>
            <person name="Murat C."/>
            <person name="Riley R."/>
            <person name="Ohm R."/>
            <person name="Sun H."/>
            <person name="Tunlid A."/>
            <person name="Henrissat B."/>
            <person name="Grigoriev I.V."/>
            <person name="Hibbett D.S."/>
            <person name="Martin F."/>
        </authorList>
    </citation>
    <scope>NUCLEOTIDE SEQUENCE [LARGE SCALE GENOMIC DNA]</scope>
    <source>
        <strain evidence="2">Foug A</strain>
    </source>
</reference>
<sequence>MFYARAKQTFFTPRADYELDIPSDILGPFHSSSHSPTSQARVQNSSALWYSQSAHPDPAVFAEVAIEARSMLNESLQRFVRVASTNVGSQRAACGIAGG</sequence>
<evidence type="ECO:0000313" key="2">
    <source>
        <dbReference type="Proteomes" id="UP000053989"/>
    </source>
</evidence>
<dbReference type="AlphaFoldDB" id="A0A0C2ZWB7"/>
<dbReference type="InParanoid" id="A0A0C2ZWB7"/>
<dbReference type="EMBL" id="KN822020">
    <property type="protein sequence ID" value="KIM65763.1"/>
    <property type="molecule type" value="Genomic_DNA"/>
</dbReference>
<organism evidence="1 2">
    <name type="scientific">Scleroderma citrinum Foug A</name>
    <dbReference type="NCBI Taxonomy" id="1036808"/>
    <lineage>
        <taxon>Eukaryota</taxon>
        <taxon>Fungi</taxon>
        <taxon>Dikarya</taxon>
        <taxon>Basidiomycota</taxon>
        <taxon>Agaricomycotina</taxon>
        <taxon>Agaricomycetes</taxon>
        <taxon>Agaricomycetidae</taxon>
        <taxon>Boletales</taxon>
        <taxon>Sclerodermatineae</taxon>
        <taxon>Sclerodermataceae</taxon>
        <taxon>Scleroderma</taxon>
    </lineage>
</organism>